<feature type="compositionally biased region" description="Basic and acidic residues" evidence="1">
    <location>
        <begin position="123"/>
        <end position="177"/>
    </location>
</feature>
<feature type="compositionally biased region" description="Basic and acidic residues" evidence="1">
    <location>
        <begin position="1"/>
        <end position="11"/>
    </location>
</feature>
<reference evidence="2" key="1">
    <citation type="journal article" date="2023" name="Mol. Phylogenet. Evol.">
        <title>Genome-scale phylogeny and comparative genomics of the fungal order Sordariales.</title>
        <authorList>
            <person name="Hensen N."/>
            <person name="Bonometti L."/>
            <person name="Westerberg I."/>
            <person name="Brannstrom I.O."/>
            <person name="Guillou S."/>
            <person name="Cros-Aarteil S."/>
            <person name="Calhoun S."/>
            <person name="Haridas S."/>
            <person name="Kuo A."/>
            <person name="Mondo S."/>
            <person name="Pangilinan J."/>
            <person name="Riley R."/>
            <person name="LaButti K."/>
            <person name="Andreopoulos B."/>
            <person name="Lipzen A."/>
            <person name="Chen C."/>
            <person name="Yan M."/>
            <person name="Daum C."/>
            <person name="Ng V."/>
            <person name="Clum A."/>
            <person name="Steindorff A."/>
            <person name="Ohm R.A."/>
            <person name="Martin F."/>
            <person name="Silar P."/>
            <person name="Natvig D.O."/>
            <person name="Lalanne C."/>
            <person name="Gautier V."/>
            <person name="Ament-Velasquez S.L."/>
            <person name="Kruys A."/>
            <person name="Hutchinson M.I."/>
            <person name="Powell A.J."/>
            <person name="Barry K."/>
            <person name="Miller A.N."/>
            <person name="Grigoriev I.V."/>
            <person name="Debuchy R."/>
            <person name="Gladieux P."/>
            <person name="Hiltunen Thoren M."/>
            <person name="Johannesson H."/>
        </authorList>
    </citation>
    <scope>NUCLEOTIDE SEQUENCE</scope>
    <source>
        <strain evidence="2">CBS 958.72</strain>
    </source>
</reference>
<keyword evidence="3" id="KW-1185">Reference proteome</keyword>
<gene>
    <name evidence="2" type="ORF">B0T24DRAFT_723002</name>
</gene>
<protein>
    <submittedName>
        <fullName evidence="2">Uncharacterized protein</fullName>
    </submittedName>
</protein>
<organism evidence="2 3">
    <name type="scientific">Lasiosphaeria ovina</name>
    <dbReference type="NCBI Taxonomy" id="92902"/>
    <lineage>
        <taxon>Eukaryota</taxon>
        <taxon>Fungi</taxon>
        <taxon>Dikarya</taxon>
        <taxon>Ascomycota</taxon>
        <taxon>Pezizomycotina</taxon>
        <taxon>Sordariomycetes</taxon>
        <taxon>Sordariomycetidae</taxon>
        <taxon>Sordariales</taxon>
        <taxon>Lasiosphaeriaceae</taxon>
        <taxon>Lasiosphaeria</taxon>
    </lineage>
</organism>
<proteinExistence type="predicted"/>
<feature type="compositionally biased region" description="Low complexity" evidence="1">
    <location>
        <begin position="70"/>
        <end position="80"/>
    </location>
</feature>
<reference evidence="2" key="2">
    <citation type="submission" date="2023-06" db="EMBL/GenBank/DDBJ databases">
        <authorList>
            <consortium name="Lawrence Berkeley National Laboratory"/>
            <person name="Haridas S."/>
            <person name="Hensen N."/>
            <person name="Bonometti L."/>
            <person name="Westerberg I."/>
            <person name="Brannstrom I.O."/>
            <person name="Guillou S."/>
            <person name="Cros-Aarteil S."/>
            <person name="Calhoun S."/>
            <person name="Kuo A."/>
            <person name="Mondo S."/>
            <person name="Pangilinan J."/>
            <person name="Riley R."/>
            <person name="Labutti K."/>
            <person name="Andreopoulos B."/>
            <person name="Lipzen A."/>
            <person name="Chen C."/>
            <person name="Yanf M."/>
            <person name="Daum C."/>
            <person name="Ng V."/>
            <person name="Clum A."/>
            <person name="Steindorff A."/>
            <person name="Ohm R."/>
            <person name="Martin F."/>
            <person name="Silar P."/>
            <person name="Natvig D."/>
            <person name="Lalanne C."/>
            <person name="Gautier V."/>
            <person name="Ament-Velasquez S.L."/>
            <person name="Kruys A."/>
            <person name="Hutchinson M.I."/>
            <person name="Powell A.J."/>
            <person name="Barry K."/>
            <person name="Miller A.N."/>
            <person name="Grigoriev I.V."/>
            <person name="Debuchy R."/>
            <person name="Gladieux P."/>
            <person name="Thoren M.H."/>
            <person name="Johannesson H."/>
        </authorList>
    </citation>
    <scope>NUCLEOTIDE SEQUENCE</scope>
    <source>
        <strain evidence="2">CBS 958.72</strain>
    </source>
</reference>
<evidence type="ECO:0000256" key="1">
    <source>
        <dbReference type="SAM" id="MobiDB-lite"/>
    </source>
</evidence>
<evidence type="ECO:0000313" key="3">
    <source>
        <dbReference type="Proteomes" id="UP001287356"/>
    </source>
</evidence>
<feature type="compositionally biased region" description="Basic and acidic residues" evidence="1">
    <location>
        <begin position="197"/>
        <end position="211"/>
    </location>
</feature>
<feature type="compositionally biased region" description="Low complexity" evidence="1">
    <location>
        <begin position="178"/>
        <end position="187"/>
    </location>
</feature>
<feature type="region of interest" description="Disordered" evidence="1">
    <location>
        <begin position="1"/>
        <end position="231"/>
    </location>
</feature>
<dbReference type="Proteomes" id="UP001287356">
    <property type="component" value="Unassembled WGS sequence"/>
</dbReference>
<name>A0AAE0N1W3_9PEZI</name>
<sequence length="231" mass="27324">MSDSRYSRRTDTGSYSRRRWGSTDRDTITSDNDSLVYPSSSASQQRHRNRTVAVIPEDPPRPLDLDNVPTRTTTNRTTSRWAQNVADEIGSTTPRRRPFSSSTTPNDYSSGAPGSYYATRALQGRERDDSSDRSRTRAEADRRDRERRERELRDSERRETERRERERRDREDADTRWRTTQVVTVTRPRPEPTLIRRSTESYYSRRERDMGTIDEIEDDDDRYRGRGSRRY</sequence>
<accession>A0AAE0N1W3</accession>
<dbReference type="AlphaFoldDB" id="A0AAE0N1W3"/>
<dbReference type="EMBL" id="JAULSN010000007">
    <property type="protein sequence ID" value="KAK3367185.1"/>
    <property type="molecule type" value="Genomic_DNA"/>
</dbReference>
<evidence type="ECO:0000313" key="2">
    <source>
        <dbReference type="EMBL" id="KAK3367185.1"/>
    </source>
</evidence>
<comment type="caution">
    <text evidence="2">The sequence shown here is derived from an EMBL/GenBank/DDBJ whole genome shotgun (WGS) entry which is preliminary data.</text>
</comment>
<feature type="compositionally biased region" description="Polar residues" evidence="1">
    <location>
        <begin position="29"/>
        <end position="44"/>
    </location>
</feature>